<protein>
    <submittedName>
        <fullName evidence="2">Alpha/beta hydrolase</fullName>
    </submittedName>
</protein>
<keyword evidence="3" id="KW-1185">Reference proteome</keyword>
<proteinExistence type="predicted"/>
<sequence>MKWLKRIAKWTAGFIFLLTISYVVGPKPSDPILDTQLPSVTTDLSKLEQEINTTEKKTPYLKPDNQARIIWADSLHKQPTTYSFVYIHGFGASQAEGAPVHTDLARRYGANLYLARLQDHGISNKNTFQNLTPENYLASAKKALAIAKILGNKVIILSTSAGAGLSLYLASEHPEITALIVYSPAIRLYDDKATLMNGPWGKQIMRSLLGSDYITYQRENPLEQKYWSAQYTIQGPIVLQSFMEAALNQDTFAKIKCPVYLAYYYKNEKEQDMVVSVPKMLEMFDQLGTSTALKRKEAFPKTGHHVIASYIRSKDWKSVENGTTKFLEEVVHLSPK</sequence>
<gene>
    <name evidence="2" type="ORF">QNI22_27985</name>
</gene>
<dbReference type="AlphaFoldDB" id="A0AAE3RAM5"/>
<dbReference type="InterPro" id="IPR050266">
    <property type="entry name" value="AB_hydrolase_sf"/>
</dbReference>
<dbReference type="PANTHER" id="PTHR43798">
    <property type="entry name" value="MONOACYLGLYCEROL LIPASE"/>
    <property type="match status" value="1"/>
</dbReference>
<dbReference type="RefSeq" id="WP_314515910.1">
    <property type="nucleotide sequence ID" value="NZ_JASJOU010000012.1"/>
</dbReference>
<dbReference type="EMBL" id="JASJOU010000012">
    <property type="protein sequence ID" value="MDJ1504534.1"/>
    <property type="molecule type" value="Genomic_DNA"/>
</dbReference>
<organism evidence="2 3">
    <name type="scientific">Xanthocytophaga agilis</name>
    <dbReference type="NCBI Taxonomy" id="3048010"/>
    <lineage>
        <taxon>Bacteria</taxon>
        <taxon>Pseudomonadati</taxon>
        <taxon>Bacteroidota</taxon>
        <taxon>Cytophagia</taxon>
        <taxon>Cytophagales</taxon>
        <taxon>Rhodocytophagaceae</taxon>
        <taxon>Xanthocytophaga</taxon>
    </lineage>
</organism>
<dbReference type="GO" id="GO:0016020">
    <property type="term" value="C:membrane"/>
    <property type="evidence" value="ECO:0007669"/>
    <property type="project" value="TreeGrafter"/>
</dbReference>
<reference evidence="2" key="1">
    <citation type="submission" date="2023-05" db="EMBL/GenBank/DDBJ databases">
        <authorList>
            <person name="Zhang X."/>
        </authorList>
    </citation>
    <scope>NUCLEOTIDE SEQUENCE</scope>
    <source>
        <strain evidence="2">BD1B2-1</strain>
    </source>
</reference>
<dbReference type="InterPro" id="IPR029058">
    <property type="entry name" value="AB_hydrolase_fold"/>
</dbReference>
<accession>A0AAE3RAM5</accession>
<comment type="caution">
    <text evidence="2">The sequence shown here is derived from an EMBL/GenBank/DDBJ whole genome shotgun (WGS) entry which is preliminary data.</text>
</comment>
<evidence type="ECO:0000256" key="1">
    <source>
        <dbReference type="ARBA" id="ARBA00022801"/>
    </source>
</evidence>
<dbReference type="PANTHER" id="PTHR43798:SF31">
    <property type="entry name" value="AB HYDROLASE SUPERFAMILY PROTEIN YCLE"/>
    <property type="match status" value="1"/>
</dbReference>
<dbReference type="GO" id="GO:0016787">
    <property type="term" value="F:hydrolase activity"/>
    <property type="evidence" value="ECO:0007669"/>
    <property type="project" value="UniProtKB-KW"/>
</dbReference>
<dbReference type="Gene3D" id="3.40.50.1820">
    <property type="entry name" value="alpha/beta hydrolase"/>
    <property type="match status" value="1"/>
</dbReference>
<dbReference type="Proteomes" id="UP001232063">
    <property type="component" value="Unassembled WGS sequence"/>
</dbReference>
<evidence type="ECO:0000313" key="3">
    <source>
        <dbReference type="Proteomes" id="UP001232063"/>
    </source>
</evidence>
<evidence type="ECO:0000313" key="2">
    <source>
        <dbReference type="EMBL" id="MDJ1504534.1"/>
    </source>
</evidence>
<name>A0AAE3RAM5_9BACT</name>
<dbReference type="SUPFAM" id="SSF53474">
    <property type="entry name" value="alpha/beta-Hydrolases"/>
    <property type="match status" value="1"/>
</dbReference>
<keyword evidence="1 2" id="KW-0378">Hydrolase</keyword>